<evidence type="ECO:0000256" key="5">
    <source>
        <dbReference type="ARBA" id="ARBA00022496"/>
    </source>
</evidence>
<keyword evidence="15" id="KW-0732">Signal</keyword>
<dbReference type="Pfam" id="PF07715">
    <property type="entry name" value="Plug"/>
    <property type="match status" value="1"/>
</dbReference>
<comment type="subcellular location">
    <subcellularLocation>
        <location evidence="1 13">Cell outer membrane</location>
        <topology evidence="1 13">Multi-pass membrane protein</topology>
    </subcellularLocation>
</comment>
<organism evidence="18 19">
    <name type="scientific">Delftia acidovorans</name>
    <name type="common">Pseudomonas acidovorans</name>
    <name type="synonym">Comamonas acidovorans</name>
    <dbReference type="NCBI Taxonomy" id="80866"/>
    <lineage>
        <taxon>Bacteria</taxon>
        <taxon>Pseudomonadati</taxon>
        <taxon>Pseudomonadota</taxon>
        <taxon>Betaproteobacteria</taxon>
        <taxon>Burkholderiales</taxon>
        <taxon>Comamonadaceae</taxon>
        <taxon>Delftia</taxon>
    </lineage>
</organism>
<feature type="signal peptide" evidence="15">
    <location>
        <begin position="1"/>
        <end position="22"/>
    </location>
</feature>
<keyword evidence="10 13" id="KW-0472">Membrane</keyword>
<comment type="similarity">
    <text evidence="2 13 14">Belongs to the TonB-dependent receptor family.</text>
</comment>
<keyword evidence="11 18" id="KW-0675">Receptor</keyword>
<evidence type="ECO:0000256" key="9">
    <source>
        <dbReference type="ARBA" id="ARBA00023077"/>
    </source>
</evidence>
<keyword evidence="8" id="KW-0406">Ion transport</keyword>
<evidence type="ECO:0000259" key="17">
    <source>
        <dbReference type="Pfam" id="PF07715"/>
    </source>
</evidence>
<dbReference type="PANTHER" id="PTHR32552">
    <property type="entry name" value="FERRICHROME IRON RECEPTOR-RELATED"/>
    <property type="match status" value="1"/>
</dbReference>
<evidence type="ECO:0000313" key="19">
    <source>
        <dbReference type="Proteomes" id="UP000594778"/>
    </source>
</evidence>
<sequence>MKSFALSLAGAAGLCAASSALAQAEPVLADVEVRASGAAATPEARAAQAVQAARDELSQRAGGTAVIDAASYAAGRASTAADALAYAPGVLAQTRHGPETRLSIRGSGVQRGYLMRGIQLYQDGIPLNQADGAADFQSIDPMAAQHVEVWRGANALEYGASSLGGAINFVSPTGLTAPAASLRLQAGSFGQRQAQAQLAGRGDRVDGLLNIGRSEQDGWREQSAWRTQRLSGNVGLQLTDTLELRAFLSHVDADMQMPGSLTRAAMLANPRQAAPGYVAQDAGNNYRQTRGALRMDWQPREGLRWTTSLFSAQRDRFHPMTMGIVQQDMRDTGLDSRLVAELGQGGGLTRRLVLGFSSAQLDGDEWRYTNAGGAAGTSTGRTRVKAQQDVVYGEYSHGLSTRWALQAGLQFVRAQRRQDNLLAPAASYDVDFSHTSPKLGLLFAATPTSQWYANISGSFEAPPIGELVYQPSLPLGRAQSATTVEAGWRGHGEALAWDAALYHSRVRRELLALTDASGAALGTTNADRTIHQGLELSMQARLAPRWSLRTQYLYSDLRFDNDAVYGRRRLAGIPPHLLRAELQWKATQQVTVAPGLEWLPSRTWVDHANTVASDGYALLNLRLSGALGDGWSWFVEGRNLTDRRHAATTAVQANVRGVDGAYYFPGDGRAVYAGLSWRMP</sequence>
<keyword evidence="4 13" id="KW-1134">Transmembrane beta strand</keyword>
<dbReference type="CDD" id="cd01347">
    <property type="entry name" value="ligand_gated_channel"/>
    <property type="match status" value="1"/>
</dbReference>
<evidence type="ECO:0000256" key="12">
    <source>
        <dbReference type="ARBA" id="ARBA00023237"/>
    </source>
</evidence>
<keyword evidence="3 13" id="KW-0813">Transport</keyword>
<dbReference type="Gene3D" id="2.40.170.20">
    <property type="entry name" value="TonB-dependent receptor, beta-barrel domain"/>
    <property type="match status" value="1"/>
</dbReference>
<name>A0A7T2W1M0_DELAC</name>
<dbReference type="EMBL" id="CP065668">
    <property type="protein sequence ID" value="QPS10885.1"/>
    <property type="molecule type" value="Genomic_DNA"/>
</dbReference>
<evidence type="ECO:0000256" key="3">
    <source>
        <dbReference type="ARBA" id="ARBA00022448"/>
    </source>
</evidence>
<dbReference type="PROSITE" id="PS52016">
    <property type="entry name" value="TONB_DEPENDENT_REC_3"/>
    <property type="match status" value="1"/>
</dbReference>
<evidence type="ECO:0000256" key="15">
    <source>
        <dbReference type="SAM" id="SignalP"/>
    </source>
</evidence>
<evidence type="ECO:0000256" key="10">
    <source>
        <dbReference type="ARBA" id="ARBA00023136"/>
    </source>
</evidence>
<dbReference type="InterPro" id="IPR012910">
    <property type="entry name" value="Plug_dom"/>
</dbReference>
<dbReference type="GO" id="GO:0006826">
    <property type="term" value="P:iron ion transport"/>
    <property type="evidence" value="ECO:0007669"/>
    <property type="project" value="UniProtKB-KW"/>
</dbReference>
<evidence type="ECO:0000256" key="11">
    <source>
        <dbReference type="ARBA" id="ARBA00023170"/>
    </source>
</evidence>
<dbReference type="InterPro" id="IPR037066">
    <property type="entry name" value="Plug_dom_sf"/>
</dbReference>
<dbReference type="InterPro" id="IPR000531">
    <property type="entry name" value="Beta-barrel_TonB"/>
</dbReference>
<dbReference type="PANTHER" id="PTHR32552:SF81">
    <property type="entry name" value="TONB-DEPENDENT OUTER MEMBRANE RECEPTOR"/>
    <property type="match status" value="1"/>
</dbReference>
<reference evidence="18 19" key="1">
    <citation type="submission" date="2020-12" db="EMBL/GenBank/DDBJ databases">
        <title>FDA dAtabase for Regulatory Grade micrObial Sequences (FDA-ARGOS): Supporting development and validation of Infectious Disease Dx tests.</title>
        <authorList>
            <person name="Sproer C."/>
            <person name="Gronow S."/>
            <person name="Severitt S."/>
            <person name="Schroder I."/>
            <person name="Tallon L."/>
            <person name="Sadzewicz L."/>
            <person name="Zhao X."/>
            <person name="Boylan J."/>
            <person name="Ott S."/>
            <person name="Bowen H."/>
            <person name="Vavikolanu K."/>
            <person name="Mehta A."/>
            <person name="Aluvathingal J."/>
            <person name="Nadendla S."/>
            <person name="Lowell S."/>
            <person name="Myers T."/>
            <person name="Yan Y."/>
            <person name="Sichtig H."/>
        </authorList>
    </citation>
    <scope>NUCLEOTIDE SEQUENCE [LARGE SCALE GENOMIC DNA]</scope>
    <source>
        <strain evidence="18 19">FDAARGOS_909</strain>
    </source>
</reference>
<feature type="domain" description="TonB-dependent receptor-like beta-barrel" evidence="16">
    <location>
        <begin position="265"/>
        <end position="640"/>
    </location>
</feature>
<dbReference type="Gene3D" id="2.170.130.10">
    <property type="entry name" value="TonB-dependent receptor, plug domain"/>
    <property type="match status" value="1"/>
</dbReference>
<evidence type="ECO:0000256" key="14">
    <source>
        <dbReference type="RuleBase" id="RU003357"/>
    </source>
</evidence>
<evidence type="ECO:0000313" key="18">
    <source>
        <dbReference type="EMBL" id="QPS10885.1"/>
    </source>
</evidence>
<dbReference type="Proteomes" id="UP000594778">
    <property type="component" value="Chromosome"/>
</dbReference>
<dbReference type="GO" id="GO:0009279">
    <property type="term" value="C:cell outer membrane"/>
    <property type="evidence" value="ECO:0007669"/>
    <property type="project" value="UniProtKB-SubCell"/>
</dbReference>
<dbReference type="SUPFAM" id="SSF56935">
    <property type="entry name" value="Porins"/>
    <property type="match status" value="1"/>
</dbReference>
<evidence type="ECO:0000256" key="2">
    <source>
        <dbReference type="ARBA" id="ARBA00009810"/>
    </source>
</evidence>
<evidence type="ECO:0000256" key="6">
    <source>
        <dbReference type="ARBA" id="ARBA00022692"/>
    </source>
</evidence>
<evidence type="ECO:0000256" key="7">
    <source>
        <dbReference type="ARBA" id="ARBA00023004"/>
    </source>
</evidence>
<evidence type="ECO:0000256" key="13">
    <source>
        <dbReference type="PROSITE-ProRule" id="PRU01360"/>
    </source>
</evidence>
<dbReference type="AlphaFoldDB" id="A0A7T2W1M0"/>
<gene>
    <name evidence="18" type="ORF">I6G66_13225</name>
</gene>
<keyword evidence="6 13" id="KW-0812">Transmembrane</keyword>
<proteinExistence type="inferred from homology"/>
<evidence type="ECO:0000259" key="16">
    <source>
        <dbReference type="Pfam" id="PF00593"/>
    </source>
</evidence>
<keyword evidence="12 13" id="KW-0998">Cell outer membrane</keyword>
<dbReference type="Pfam" id="PF00593">
    <property type="entry name" value="TonB_dep_Rec_b-barrel"/>
    <property type="match status" value="1"/>
</dbReference>
<accession>A0A7T2W1M0</accession>
<dbReference type="InterPro" id="IPR036942">
    <property type="entry name" value="Beta-barrel_TonB_sf"/>
</dbReference>
<protein>
    <submittedName>
        <fullName evidence="18">TonB-dependent receptor</fullName>
    </submittedName>
</protein>
<evidence type="ECO:0000256" key="1">
    <source>
        <dbReference type="ARBA" id="ARBA00004571"/>
    </source>
</evidence>
<evidence type="ECO:0000256" key="4">
    <source>
        <dbReference type="ARBA" id="ARBA00022452"/>
    </source>
</evidence>
<feature type="chain" id="PRO_5032395308" evidence="15">
    <location>
        <begin position="23"/>
        <end position="680"/>
    </location>
</feature>
<feature type="domain" description="TonB-dependent receptor plug" evidence="17">
    <location>
        <begin position="62"/>
        <end position="166"/>
    </location>
</feature>
<keyword evidence="9 14" id="KW-0798">TonB box</keyword>
<evidence type="ECO:0000256" key="8">
    <source>
        <dbReference type="ARBA" id="ARBA00023065"/>
    </source>
</evidence>
<dbReference type="RefSeq" id="WP_197957183.1">
    <property type="nucleotide sequence ID" value="NZ_CP065668.1"/>
</dbReference>
<dbReference type="InterPro" id="IPR039426">
    <property type="entry name" value="TonB-dep_rcpt-like"/>
</dbReference>
<keyword evidence="5" id="KW-0410">Iron transport</keyword>
<keyword evidence="7" id="KW-0408">Iron</keyword>